<proteinExistence type="predicted"/>
<dbReference type="PANTHER" id="PTHR42815">
    <property type="entry name" value="FAD-BINDING, PUTATIVE (AFU_ORTHOLOGUE AFUA_6G07600)-RELATED"/>
    <property type="match status" value="1"/>
</dbReference>
<accession>A0A939DE51</accession>
<evidence type="ECO:0000313" key="2">
    <source>
        <dbReference type="Proteomes" id="UP000664303"/>
    </source>
</evidence>
<name>A0A939DE51_9GAMM</name>
<gene>
    <name evidence="1" type="ORF">JYP50_04620</name>
</gene>
<dbReference type="Gene3D" id="2.30.110.10">
    <property type="entry name" value="Electron Transport, Fmn-binding Protein, Chain A"/>
    <property type="match status" value="1"/>
</dbReference>
<reference evidence="1" key="1">
    <citation type="submission" date="2021-02" db="EMBL/GenBank/DDBJ databases">
        <title>PHA producing bacteria isolated from coastal sediment in Guangdong, Shenzhen.</title>
        <authorList>
            <person name="Zheng W."/>
            <person name="Yu S."/>
            <person name="Huang Y."/>
        </authorList>
    </citation>
    <scope>NUCLEOTIDE SEQUENCE</scope>
    <source>
        <strain evidence="1">TN14-10</strain>
    </source>
</reference>
<sequence length="293" mass="32639">MVFHPGELWVQERLGQRETVDTWAPRAIRSHMPDQHREMFRQLPFLVAAGRDDRQKHWATLLTGSPGFAQSPSSTTLRIASRPLSGDALERGFRADAEIGLLGIDLYSKRRNRANGTVTGNADGIIDVAVHQSYGNCPQYITRRSWRPFTPGPKEAVAKHAHALDNATTAWIRRADTFFVASGYPRAHSPAGGMDASHRSGAPGLVEVLGKRELLFPDYAGNNFFNTLGNLVMNPDVGLLFIDFERGGLLQLNGRARIDWDSPEVAKRTGARRLVRVDIEDIVVLENILPIRW</sequence>
<dbReference type="InterPro" id="IPR012349">
    <property type="entry name" value="Split_barrel_FMN-bd"/>
</dbReference>
<evidence type="ECO:0000313" key="1">
    <source>
        <dbReference type="EMBL" id="MBN7795862.1"/>
    </source>
</evidence>
<protein>
    <submittedName>
        <fullName evidence="1">Pyridoxamine 5'-phosphate oxidase family protein</fullName>
    </submittedName>
</protein>
<keyword evidence="2" id="KW-1185">Reference proteome</keyword>
<dbReference type="SUPFAM" id="SSF50475">
    <property type="entry name" value="FMN-binding split barrel"/>
    <property type="match status" value="1"/>
</dbReference>
<dbReference type="Proteomes" id="UP000664303">
    <property type="component" value="Unassembled WGS sequence"/>
</dbReference>
<organism evidence="1 2">
    <name type="scientific">Parahaliea mediterranea</name>
    <dbReference type="NCBI Taxonomy" id="651086"/>
    <lineage>
        <taxon>Bacteria</taxon>
        <taxon>Pseudomonadati</taxon>
        <taxon>Pseudomonadota</taxon>
        <taxon>Gammaproteobacteria</taxon>
        <taxon>Cellvibrionales</taxon>
        <taxon>Halieaceae</taxon>
        <taxon>Parahaliea</taxon>
    </lineage>
</organism>
<dbReference type="RefSeq" id="WP_206559302.1">
    <property type="nucleotide sequence ID" value="NZ_JAFKCZ010000003.1"/>
</dbReference>
<dbReference type="AlphaFoldDB" id="A0A939DE51"/>
<dbReference type="PANTHER" id="PTHR42815:SF2">
    <property type="entry name" value="FAD-BINDING, PUTATIVE (AFU_ORTHOLOGUE AFUA_6G07600)-RELATED"/>
    <property type="match status" value="1"/>
</dbReference>
<comment type="caution">
    <text evidence="1">The sequence shown here is derived from an EMBL/GenBank/DDBJ whole genome shotgun (WGS) entry which is preliminary data.</text>
</comment>
<dbReference type="EMBL" id="JAFKCZ010000003">
    <property type="protein sequence ID" value="MBN7795862.1"/>
    <property type="molecule type" value="Genomic_DNA"/>
</dbReference>